<evidence type="ECO:0000313" key="12">
    <source>
        <dbReference type="EMBL" id="MFD2744350.1"/>
    </source>
</evidence>
<evidence type="ECO:0000256" key="9">
    <source>
        <dbReference type="ARBA" id="ARBA00031501"/>
    </source>
</evidence>
<dbReference type="InterPro" id="IPR017853">
    <property type="entry name" value="GH"/>
</dbReference>
<comment type="caution">
    <text evidence="12">The sequence shown here is derived from an EMBL/GenBank/DDBJ whole genome shotgun (WGS) entry which is preliminary data.</text>
</comment>
<dbReference type="InterPro" id="IPR012767">
    <property type="entry name" value="Trehalose_TreY"/>
</dbReference>
<evidence type="ECO:0000313" key="13">
    <source>
        <dbReference type="Proteomes" id="UP001597418"/>
    </source>
</evidence>
<dbReference type="RefSeq" id="WP_156472385.1">
    <property type="nucleotide sequence ID" value="NZ_JBHUMB010000014.1"/>
</dbReference>
<evidence type="ECO:0000256" key="10">
    <source>
        <dbReference type="RuleBase" id="RU361207"/>
    </source>
</evidence>
<dbReference type="GO" id="GO:0047470">
    <property type="term" value="F:(1,4)-alpha-D-glucan 1-alpha-D-glucosylmutase activity"/>
    <property type="evidence" value="ECO:0007669"/>
    <property type="project" value="UniProtKB-EC"/>
</dbReference>
<dbReference type="Gene3D" id="1.10.150.200">
    <property type="entry name" value="Maltooligosyl trehalose synthase, domain 3"/>
    <property type="match status" value="1"/>
</dbReference>
<evidence type="ECO:0000259" key="11">
    <source>
        <dbReference type="SMART" id="SM00642"/>
    </source>
</evidence>
<name>A0ABW5UFM6_9SPHI</name>
<dbReference type="SUPFAM" id="SSF51445">
    <property type="entry name" value="(Trans)glycosidases"/>
    <property type="match status" value="2"/>
</dbReference>
<keyword evidence="13" id="KW-1185">Reference proteome</keyword>
<evidence type="ECO:0000256" key="5">
    <source>
        <dbReference type="ARBA" id="ARBA00022676"/>
    </source>
</evidence>
<evidence type="ECO:0000256" key="4">
    <source>
        <dbReference type="ARBA" id="ARBA00020295"/>
    </source>
</evidence>
<comment type="similarity">
    <text evidence="2 10">Belongs to the disproportionating enzyme family.</text>
</comment>
<dbReference type="EMBL" id="JBHUMB010000014">
    <property type="protein sequence ID" value="MFD2744350.1"/>
    <property type="molecule type" value="Genomic_DNA"/>
</dbReference>
<accession>A0ABW5UFM6</accession>
<dbReference type="InterPro" id="IPR013797">
    <property type="entry name" value="Maltooligo_trehalose_synth_4"/>
</dbReference>
<keyword evidence="6 10" id="KW-0808">Transferase</keyword>
<dbReference type="EC" id="2.4.1.25" evidence="3 10"/>
<dbReference type="NCBIfam" id="TIGR02401">
    <property type="entry name" value="trehalose_TreY"/>
    <property type="match status" value="1"/>
</dbReference>
<reference evidence="13" key="1">
    <citation type="journal article" date="2019" name="Int. J. Syst. Evol. Microbiol.">
        <title>The Global Catalogue of Microorganisms (GCM) 10K type strain sequencing project: providing services to taxonomists for standard genome sequencing and annotation.</title>
        <authorList>
            <consortium name="The Broad Institute Genomics Platform"/>
            <consortium name="The Broad Institute Genome Sequencing Center for Infectious Disease"/>
            <person name="Wu L."/>
            <person name="Ma J."/>
        </authorList>
    </citation>
    <scope>NUCLEOTIDE SEQUENCE [LARGE SCALE GENOMIC DNA]</scope>
    <source>
        <strain evidence="13">KCTC 42247</strain>
    </source>
</reference>
<organism evidence="12 13">
    <name type="scientific">Sphingobacterium populi</name>
    <dbReference type="NCBI Taxonomy" id="1812824"/>
    <lineage>
        <taxon>Bacteria</taxon>
        <taxon>Pseudomonadati</taxon>
        <taxon>Bacteroidota</taxon>
        <taxon>Sphingobacteriia</taxon>
        <taxon>Sphingobacteriales</taxon>
        <taxon>Sphingobacteriaceae</taxon>
        <taxon>Sphingobacterium</taxon>
    </lineage>
</organism>
<dbReference type="SMART" id="SM00642">
    <property type="entry name" value="Aamy"/>
    <property type="match status" value="1"/>
</dbReference>
<dbReference type="PANTHER" id="PTHR32438">
    <property type="entry name" value="4-ALPHA-GLUCANOTRANSFERASE DPE1, CHLOROPLASTIC/AMYLOPLASTIC"/>
    <property type="match status" value="1"/>
</dbReference>
<dbReference type="NCBIfam" id="TIGR00217">
    <property type="entry name" value="malQ"/>
    <property type="match status" value="1"/>
</dbReference>
<dbReference type="InterPro" id="IPR006047">
    <property type="entry name" value="GH13_cat_dom"/>
</dbReference>
<comment type="catalytic activity">
    <reaction evidence="1 10">
        <text>Transfers a segment of a (1-&gt;4)-alpha-D-glucan to a new position in an acceptor, which may be glucose or a (1-&gt;4)-alpha-D-glucan.</text>
        <dbReference type="EC" id="2.4.1.25"/>
    </reaction>
</comment>
<evidence type="ECO:0000256" key="7">
    <source>
        <dbReference type="ARBA" id="ARBA00023277"/>
    </source>
</evidence>
<dbReference type="NCBIfam" id="NF011080">
    <property type="entry name" value="PRK14508.1-3"/>
    <property type="match status" value="1"/>
</dbReference>
<sequence>MPQPQNTYRIQFHQHFNFADFASIISYLQQLGIHTIYASPILAATPGSTHGYDGISSHRINPEIGTKKQLIQLKKQLRQYNMLWLQDIVPNHMAYHPDNAWLMDVLELGKNSAYHSYFDTAYSTELMSGKIMVPILGKSLRQASEAEELSIQFSKGKFVIQYYDQAFPLSPSSYSYILQALPLSDAEKEELHAAINSGAEQPSHSSIHQYLLTFFAGAKKLSTLQQHLAHFRLDVAAMTTLLDQQHYRLCHWQETDKQINFRRFFTVNGLICMNVDRPEVFEDTHVLIKELLQKNIFDGLRIDHIDGLYNPSQYLRDLRRLSGTGTYIVAEKILESGEELSEQWPIQGATGYEFLALCNNVLTNSKSKRILTDYYHALTGITADPYRLQLQKKAAILQNHMGGEIDNLYHYLLHLRLLPDDAPFAASEMKDSIAAFLIYFPVYRLYDESFPLAEASQRMISKVFDQILHDKSAPKKAIKAFAAIFADAQSNKDQDLRERTMLFFARCMQFAGPVMAKGVEDTLMYTYHRHIGRHEVGDHPENFGISKKEFHRAMANRQEKWPSALNGSATHDTKRGEDQRARLQVLSAIPEIWIETVKGWEKDLEANYAQTLPHPNDRYFLFQTLFGSYPMPDMPYDDYDSRLKAYLEKYLREGKERSDWAAPNEEYENNFKAFATYLLDKEQSFFPKFHAFFTQYVDFGISNSLNQLVLKLTCPGIPDVYQGTELWELGFVDPDNRRPVDYALRLQYLQEITALPIHEQLSSLWQDRYSGKIKLGILHRLLELRAELSDLFRDGTYLPIKVAGKYKRKVLAYARRYQQDWVIVAMPLHLASFGPNALNNITKFDWKDTHILLPEELDIQWQHTLSKSEGSSNKIEINTLFDEVPIAILRGTTIKNKRSAGIVMHITSLPSAYGIGDLGQEAYQFANQLAAARQQWWQVLPLGPTSKDQFHSPYNTYSAMAGNPLLIDLEQITRSLQNSKLSPPRRHSDHQRQAVDFEAAYAFKMPVLRQAFDQMQVQNCTDFQQFCKAQKSWLDDYALFVVLREKQGDRPWYTWDSDYRLRNPAALKSFSEQHHAAISFQKWLQYMFNNQWTKLRRYCHARNISILGDIPIYVSHDSADVWANPSLFALHDDGSIKDVAGVPPDYFNADGQLWGMPVFNWKMHRKTGFKWWIARIKRNIDLFDSVRLDHFRAFSAYWEVPATAESAKMGAWKKALGKELFAKIRTALGELPFIAEDLGDIDAEVYALRDSLKMPGMKVLQFAFGNDIATSPHIPHQYDENYVVYTGTHDNNTTRGWYELETDKNMRRNIHCYAGKQIDNHEINEAFLRLAYGSRAKIAMVPMQDILDLDSSMRMNKPATTQGNWTWQMRPEEFTKRRIRELRETVKIFDRG</sequence>
<keyword evidence="7 10" id="KW-0119">Carbohydrate metabolism</keyword>
<evidence type="ECO:0000256" key="6">
    <source>
        <dbReference type="ARBA" id="ARBA00022679"/>
    </source>
</evidence>
<dbReference type="Pfam" id="PF00128">
    <property type="entry name" value="Alpha-amylase"/>
    <property type="match status" value="1"/>
</dbReference>
<evidence type="ECO:0000256" key="3">
    <source>
        <dbReference type="ARBA" id="ARBA00012560"/>
    </source>
</evidence>
<gene>
    <name evidence="12" type="primary">treY</name>
    <name evidence="12" type="ORF">ACFSQ6_13210</name>
</gene>
<dbReference type="PANTHER" id="PTHR32438:SF5">
    <property type="entry name" value="4-ALPHA-GLUCANOTRANSFERASE DPE1, CHLOROPLASTIC_AMYLOPLASTIC"/>
    <property type="match status" value="1"/>
</dbReference>
<proteinExistence type="inferred from homology"/>
<keyword evidence="5 10" id="KW-0328">Glycosyltransferase</keyword>
<dbReference type="Proteomes" id="UP001597418">
    <property type="component" value="Unassembled WGS sequence"/>
</dbReference>
<evidence type="ECO:0000256" key="2">
    <source>
        <dbReference type="ARBA" id="ARBA00005684"/>
    </source>
</evidence>
<dbReference type="Gene3D" id="1.10.10.470">
    <property type="entry name" value="Maltooligosyl trehalose synthase, domain 4"/>
    <property type="match status" value="1"/>
</dbReference>
<evidence type="ECO:0000256" key="8">
    <source>
        <dbReference type="ARBA" id="ARBA00031423"/>
    </source>
</evidence>
<keyword evidence="12" id="KW-0413">Isomerase</keyword>
<dbReference type="CDD" id="cd11336">
    <property type="entry name" value="AmyAc_MTSase"/>
    <property type="match status" value="1"/>
</dbReference>
<dbReference type="Pfam" id="PF02446">
    <property type="entry name" value="Glyco_hydro_77"/>
    <property type="match status" value="1"/>
</dbReference>
<dbReference type="Gene3D" id="3.30.1590.10">
    <property type="entry name" value="Maltooligosyl trehalose synthase, domain 2"/>
    <property type="match status" value="1"/>
</dbReference>
<feature type="domain" description="Glycosyl hydrolase family 13 catalytic" evidence="11">
    <location>
        <begin position="18"/>
        <end position="506"/>
    </location>
</feature>
<evidence type="ECO:0000256" key="1">
    <source>
        <dbReference type="ARBA" id="ARBA00000439"/>
    </source>
</evidence>
<protein>
    <recommendedName>
        <fullName evidence="4 10">4-alpha-glucanotransferase</fullName>
        <ecNumber evidence="3 10">2.4.1.25</ecNumber>
    </recommendedName>
    <alternativeName>
        <fullName evidence="8 10">Amylomaltase</fullName>
    </alternativeName>
    <alternativeName>
        <fullName evidence="9 10">Disproportionating enzyme</fullName>
    </alternativeName>
</protein>
<dbReference type="Gene3D" id="3.20.20.80">
    <property type="entry name" value="Glycosidases"/>
    <property type="match status" value="2"/>
</dbReference>
<dbReference type="InterPro" id="IPR003385">
    <property type="entry name" value="Glyco_hydro_77"/>
</dbReference>